<dbReference type="NCBIfam" id="NF008631">
    <property type="entry name" value="PRK11619.1"/>
    <property type="match status" value="1"/>
</dbReference>
<dbReference type="GO" id="GO:0004553">
    <property type="term" value="F:hydrolase activity, hydrolyzing O-glycosyl compounds"/>
    <property type="evidence" value="ECO:0007669"/>
    <property type="project" value="InterPro"/>
</dbReference>
<dbReference type="STRING" id="71657.SAMN02982996_01622"/>
<protein>
    <submittedName>
        <fullName evidence="6">Soluble lytic murein transglycosylase</fullName>
    </submittedName>
</protein>
<evidence type="ECO:0000313" key="6">
    <source>
        <dbReference type="EMBL" id="SEA42148.1"/>
    </source>
</evidence>
<name>A0A1H4B274_9GAMM</name>
<dbReference type="InterPro" id="IPR037061">
    <property type="entry name" value="Lytic_TGlycoase_superhlx_L_sf"/>
</dbReference>
<feature type="chain" id="PRO_5010543493" evidence="3">
    <location>
        <begin position="26"/>
        <end position="642"/>
    </location>
</feature>
<dbReference type="Pfam" id="PF14718">
    <property type="entry name" value="SLT_L"/>
    <property type="match status" value="1"/>
</dbReference>
<organism evidence="6 7">
    <name type="scientific">Lonsdalea quercina</name>
    <dbReference type="NCBI Taxonomy" id="71657"/>
    <lineage>
        <taxon>Bacteria</taxon>
        <taxon>Pseudomonadati</taxon>
        <taxon>Pseudomonadota</taxon>
        <taxon>Gammaproteobacteria</taxon>
        <taxon>Enterobacterales</taxon>
        <taxon>Pectobacteriaceae</taxon>
        <taxon>Lonsdalea</taxon>
    </lineage>
</organism>
<keyword evidence="2 3" id="KW-0732">Signal</keyword>
<dbReference type="EMBL" id="FNQS01000004">
    <property type="protein sequence ID" value="SEA42148.1"/>
    <property type="molecule type" value="Genomic_DNA"/>
</dbReference>
<accession>A0A1H4B274</accession>
<dbReference type="PANTHER" id="PTHR37423:SF5">
    <property type="entry name" value="SOLUBLE LYTIC MUREIN TRANSGLYCOSYLASE"/>
    <property type="match status" value="1"/>
</dbReference>
<dbReference type="Pfam" id="PF00760">
    <property type="entry name" value="Cucumo_coat"/>
    <property type="match status" value="1"/>
</dbReference>
<dbReference type="Pfam" id="PF01464">
    <property type="entry name" value="SLT"/>
    <property type="match status" value="1"/>
</dbReference>
<evidence type="ECO:0000259" key="5">
    <source>
        <dbReference type="Pfam" id="PF14718"/>
    </source>
</evidence>
<dbReference type="InterPro" id="IPR008939">
    <property type="entry name" value="Lytic_TGlycosylase_superhlx_U"/>
</dbReference>
<evidence type="ECO:0000256" key="2">
    <source>
        <dbReference type="ARBA" id="ARBA00022729"/>
    </source>
</evidence>
<keyword evidence="7" id="KW-1185">Reference proteome</keyword>
<evidence type="ECO:0000256" key="3">
    <source>
        <dbReference type="SAM" id="SignalP"/>
    </source>
</evidence>
<evidence type="ECO:0000259" key="4">
    <source>
        <dbReference type="Pfam" id="PF01464"/>
    </source>
</evidence>
<dbReference type="PANTHER" id="PTHR37423">
    <property type="entry name" value="SOLUBLE LYTIC MUREIN TRANSGLYCOSYLASE-RELATED"/>
    <property type="match status" value="1"/>
</dbReference>
<evidence type="ECO:0000256" key="1">
    <source>
        <dbReference type="ARBA" id="ARBA00007734"/>
    </source>
</evidence>
<reference evidence="6 7" key="1">
    <citation type="submission" date="2016-10" db="EMBL/GenBank/DDBJ databases">
        <authorList>
            <person name="de Groot N.N."/>
        </authorList>
    </citation>
    <scope>NUCLEOTIDE SEQUENCE [LARGE SCALE GENOMIC DNA]</scope>
    <source>
        <strain evidence="6 7">ATCC 29281</strain>
    </source>
</reference>
<comment type="similarity">
    <text evidence="1">Belongs to the transglycosylase Slt family.</text>
</comment>
<gene>
    <name evidence="6" type="ORF">SAMN02982996_01622</name>
</gene>
<dbReference type="AlphaFoldDB" id="A0A1H4B274"/>
<dbReference type="Gene3D" id="1.10.530.10">
    <property type="match status" value="1"/>
</dbReference>
<evidence type="ECO:0000313" key="7">
    <source>
        <dbReference type="Proteomes" id="UP000187280"/>
    </source>
</evidence>
<dbReference type="InterPro" id="IPR023346">
    <property type="entry name" value="Lysozyme-like_dom_sf"/>
</dbReference>
<dbReference type="SUPFAM" id="SSF48435">
    <property type="entry name" value="Bacterial muramidases"/>
    <property type="match status" value="1"/>
</dbReference>
<dbReference type="GO" id="GO:0042597">
    <property type="term" value="C:periplasmic space"/>
    <property type="evidence" value="ECO:0007669"/>
    <property type="project" value="InterPro"/>
</dbReference>
<dbReference type="Gene3D" id="1.25.20.10">
    <property type="entry name" value="Bacterial muramidases"/>
    <property type="match status" value="1"/>
</dbReference>
<dbReference type="eggNOG" id="COG0741">
    <property type="taxonomic scope" value="Bacteria"/>
</dbReference>
<dbReference type="InterPro" id="IPR008258">
    <property type="entry name" value="Transglycosylase_SLT_dom_1"/>
</dbReference>
<feature type="domain" description="Transglycosylase SLT" evidence="4">
    <location>
        <begin position="481"/>
        <end position="593"/>
    </location>
</feature>
<dbReference type="Gene3D" id="1.10.1240.20">
    <property type="entry name" value="Lytic transglycosylase, superhelical linker domain"/>
    <property type="match status" value="1"/>
</dbReference>
<feature type="domain" description="Lytic transglycosylase superhelical linker" evidence="5">
    <location>
        <begin position="403"/>
        <end position="469"/>
    </location>
</feature>
<feature type="signal peptide" evidence="3">
    <location>
        <begin position="1"/>
        <end position="25"/>
    </location>
</feature>
<sequence length="642" mass="73382">MFKVVYWRYALVAVSLAGVSIAAQADSLTSQRERYQQVKAAWDANQMDTVAQLMPTLRDYPLYPYLEYRALTQDLTQLTSIQVKQFIASHPTLPVTHNLQTSFINELARREDWRGLLAFSPSMPKPMAARCNYLYAKWVTGQRQGLWEQNRDIWLNGHSLPASCDNLLTSWQQSGILTPSVVLERILLAMDSGSSSLVAHLVRQLPPDYQTIADALSALQRDPMTLEHFARTVGPTDFSRKVTLTAFKRVVRQDPDEARSMLPIIVRLQGLSSSERSKMEEDVVWRLMGKEISGEQAEWRDAVIQRSQSTALLERRVRMALGEGDRRGLAVWLARLPAETLQKDEWRYWRARLAIENGQRAEGEAQLRELMKARGFYPMIAAQQLKTQYPLTIKVAAKPDRTVEQLAEVARIRELMYWHMDNLARTEWSGLVASRERLQQEALARFSFDQGWYDLSVQATIIAKMWDNLEERFPLAWNDEFRRATQGKDISQSYAMAIARQESAWNSQAKSAVGASGLMQLMPATALHTAKKFDVASYSNSAQLMDPQTNIELGTLYLEYVYQSFGQNRILASAAYNAGPSRVNTWLGNSNGRIDAVAFVESIPFSETRNYVKNVLAYDAYYRYFLKHNSPVLTDSEWQHRY</sequence>
<dbReference type="RefSeq" id="WP_074728333.1">
    <property type="nucleotide sequence ID" value="NZ_FNQS01000004.1"/>
</dbReference>
<dbReference type="SUPFAM" id="SSF53955">
    <property type="entry name" value="Lysozyme-like"/>
    <property type="match status" value="1"/>
</dbReference>
<dbReference type="GeneID" id="97764506"/>
<dbReference type="CDD" id="cd13401">
    <property type="entry name" value="Slt70-like"/>
    <property type="match status" value="1"/>
</dbReference>
<proteinExistence type="inferred from homology"/>
<dbReference type="Proteomes" id="UP000187280">
    <property type="component" value="Unassembled WGS sequence"/>
</dbReference>
<dbReference type="InterPro" id="IPR012289">
    <property type="entry name" value="Lytic_TGlycosylase_superhlx_L"/>
</dbReference>